<reference evidence="3" key="1">
    <citation type="submission" date="2022-11" db="EMBL/GenBank/DDBJ databases">
        <authorList>
            <person name="Hyden B.L."/>
            <person name="Feng K."/>
            <person name="Yates T."/>
            <person name="Jawdy S."/>
            <person name="Smart L.B."/>
            <person name="Muchero W."/>
        </authorList>
    </citation>
    <scope>NUCLEOTIDE SEQUENCE</scope>
    <source>
        <tissue evidence="3">Shoot tip</tissue>
    </source>
</reference>
<keyword evidence="1" id="KW-0808">Transferase</keyword>
<feature type="region of interest" description="Disordered" evidence="2">
    <location>
        <begin position="1"/>
        <end position="21"/>
    </location>
</feature>
<dbReference type="InterPro" id="IPR002213">
    <property type="entry name" value="UDP_glucos_trans"/>
</dbReference>
<dbReference type="SUPFAM" id="SSF53756">
    <property type="entry name" value="UDP-Glycosyltransferase/glycogen phosphorylase"/>
    <property type="match status" value="1"/>
</dbReference>
<dbReference type="PANTHER" id="PTHR48045:SF20">
    <property type="entry name" value="UDP-RHAMNOSE:RHAMNOSYLTRANSFERASE 1"/>
    <property type="match status" value="1"/>
</dbReference>
<accession>A0A9Q0Q9B9</accession>
<dbReference type="PANTHER" id="PTHR48045">
    <property type="entry name" value="UDP-GLYCOSYLTRANSFERASE 72B1"/>
    <property type="match status" value="1"/>
</dbReference>
<dbReference type="EMBL" id="JAPFFM010000016">
    <property type="protein sequence ID" value="KAJ6702430.1"/>
    <property type="molecule type" value="Genomic_DNA"/>
</dbReference>
<keyword evidence="4" id="KW-1185">Reference proteome</keyword>
<dbReference type="Pfam" id="PF00201">
    <property type="entry name" value="UDPGT"/>
    <property type="match status" value="1"/>
</dbReference>
<protein>
    <submittedName>
        <fullName evidence="3">GLYCOSYLTRANSFERASE</fullName>
    </submittedName>
</protein>
<gene>
    <name evidence="3" type="ORF">OIU74_013564</name>
</gene>
<sequence length="133" mass="14650">MMENDPSCSLNRDLSTQPSVGNSSLSWVQAVDRNQGRGSVQFMTGRLELSGLSFFWVPIRTRRGLTDNEVTKLPEGFEDRTNGRCLVLTSWVPQLKILAHDSVGGFLTHSGLSSVVELSTSTWESSYTLVILG</sequence>
<dbReference type="AlphaFoldDB" id="A0A9Q0Q9B9"/>
<dbReference type="GO" id="GO:0008194">
    <property type="term" value="F:UDP-glycosyltransferase activity"/>
    <property type="evidence" value="ECO:0007669"/>
    <property type="project" value="InterPro"/>
</dbReference>
<reference evidence="3" key="2">
    <citation type="journal article" date="2023" name="Int. J. Mol. Sci.">
        <title>De Novo Assembly and Annotation of 11 Diverse Shrub Willow (Salix) Genomes Reveals Novel Gene Organization in Sex-Linked Regions.</title>
        <authorList>
            <person name="Hyden B."/>
            <person name="Feng K."/>
            <person name="Yates T.B."/>
            <person name="Jawdy S."/>
            <person name="Cereghino C."/>
            <person name="Smart L.B."/>
            <person name="Muchero W."/>
        </authorList>
    </citation>
    <scope>NUCLEOTIDE SEQUENCE</scope>
    <source>
        <tissue evidence="3">Shoot tip</tissue>
    </source>
</reference>
<evidence type="ECO:0000256" key="2">
    <source>
        <dbReference type="SAM" id="MobiDB-lite"/>
    </source>
</evidence>
<dbReference type="Gene3D" id="3.40.50.2000">
    <property type="entry name" value="Glycogen Phosphorylase B"/>
    <property type="match status" value="1"/>
</dbReference>
<name>A0A9Q0Q9B9_9ROSI</name>
<comment type="caution">
    <text evidence="3">The sequence shown here is derived from an EMBL/GenBank/DDBJ whole genome shotgun (WGS) entry which is preliminary data.</text>
</comment>
<evidence type="ECO:0000256" key="1">
    <source>
        <dbReference type="ARBA" id="ARBA00022679"/>
    </source>
</evidence>
<evidence type="ECO:0000313" key="3">
    <source>
        <dbReference type="EMBL" id="KAJ6702430.1"/>
    </source>
</evidence>
<organism evidence="3 4">
    <name type="scientific">Salix koriyanagi</name>
    <dbReference type="NCBI Taxonomy" id="2511006"/>
    <lineage>
        <taxon>Eukaryota</taxon>
        <taxon>Viridiplantae</taxon>
        <taxon>Streptophyta</taxon>
        <taxon>Embryophyta</taxon>
        <taxon>Tracheophyta</taxon>
        <taxon>Spermatophyta</taxon>
        <taxon>Magnoliopsida</taxon>
        <taxon>eudicotyledons</taxon>
        <taxon>Gunneridae</taxon>
        <taxon>Pentapetalae</taxon>
        <taxon>rosids</taxon>
        <taxon>fabids</taxon>
        <taxon>Malpighiales</taxon>
        <taxon>Salicaceae</taxon>
        <taxon>Saliceae</taxon>
        <taxon>Salix</taxon>
    </lineage>
</organism>
<proteinExistence type="predicted"/>
<dbReference type="Proteomes" id="UP001151752">
    <property type="component" value="Chromosome 1"/>
</dbReference>
<evidence type="ECO:0000313" key="4">
    <source>
        <dbReference type="Proteomes" id="UP001151752"/>
    </source>
</evidence>